<dbReference type="Gene3D" id="3.30.559.70">
    <property type="entry name" value="Choline/Carnitine o-acyltransferase, domain 2"/>
    <property type="match status" value="1"/>
</dbReference>
<feature type="domain" description="Choline/carnitine acyltransferase" evidence="5">
    <location>
        <begin position="51"/>
        <end position="601"/>
    </location>
</feature>
<dbReference type="InterPro" id="IPR042231">
    <property type="entry name" value="Cho/carn_acyl_trans_2"/>
</dbReference>
<proteinExistence type="inferred from homology"/>
<dbReference type="PANTHER" id="PTHR22589">
    <property type="entry name" value="CARNITINE O-ACYLTRANSFERASE"/>
    <property type="match status" value="1"/>
</dbReference>
<organism evidence="6 7">
    <name type="scientific">Anabas testudineus</name>
    <name type="common">Climbing perch</name>
    <name type="synonym">Anthias testudineus</name>
    <dbReference type="NCBI Taxonomy" id="64144"/>
    <lineage>
        <taxon>Eukaryota</taxon>
        <taxon>Metazoa</taxon>
        <taxon>Chordata</taxon>
        <taxon>Craniata</taxon>
        <taxon>Vertebrata</taxon>
        <taxon>Euteleostomi</taxon>
        <taxon>Actinopterygii</taxon>
        <taxon>Neopterygii</taxon>
        <taxon>Teleostei</taxon>
        <taxon>Neoteleostei</taxon>
        <taxon>Acanthomorphata</taxon>
        <taxon>Anabantaria</taxon>
        <taxon>Anabantiformes</taxon>
        <taxon>Anabantoidei</taxon>
        <taxon>Anabantidae</taxon>
        <taxon>Anabas</taxon>
    </lineage>
</organism>
<dbReference type="OrthoDB" id="240216at2759"/>
<dbReference type="InterPro" id="IPR039551">
    <property type="entry name" value="Cho/carn_acyl_trans"/>
</dbReference>
<evidence type="ECO:0000256" key="3">
    <source>
        <dbReference type="ARBA" id="ARBA00023315"/>
    </source>
</evidence>
<evidence type="ECO:0000256" key="2">
    <source>
        <dbReference type="ARBA" id="ARBA00022679"/>
    </source>
</evidence>
<evidence type="ECO:0000256" key="1">
    <source>
        <dbReference type="ARBA" id="ARBA00005232"/>
    </source>
</evidence>
<reference evidence="6" key="2">
    <citation type="submission" date="2025-08" db="UniProtKB">
        <authorList>
            <consortium name="Ensembl"/>
        </authorList>
    </citation>
    <scope>IDENTIFICATION</scope>
</reference>
<dbReference type="PANTHER" id="PTHR22589:SF50">
    <property type="entry name" value="CARNITINE O-ACETYLTRANSFERASE"/>
    <property type="match status" value="1"/>
</dbReference>
<feature type="active site" description="Proton acceptor" evidence="4">
    <location>
        <position position="336"/>
    </location>
</feature>
<dbReference type="Proteomes" id="UP000265040">
    <property type="component" value="Chromosome 3"/>
</dbReference>
<keyword evidence="7" id="KW-1185">Reference proteome</keyword>
<reference evidence="6" key="1">
    <citation type="submission" date="2021-04" db="EMBL/GenBank/DDBJ databases">
        <authorList>
            <consortium name="Wellcome Sanger Institute Data Sharing"/>
        </authorList>
    </citation>
    <scope>NUCLEOTIDE SEQUENCE [LARGE SCALE GENOMIC DNA]</scope>
</reference>
<reference evidence="6" key="3">
    <citation type="submission" date="2025-09" db="UniProtKB">
        <authorList>
            <consortium name="Ensembl"/>
        </authorList>
    </citation>
    <scope>IDENTIFICATION</scope>
</reference>
<sequence length="619" mass="69653">QYGSLGKTSVKVDMVNPCGLMKLCHLVKPVSVTLVAGRNLSQLKTLPKPTVPPLKRTCELYLSSLETFLQPEELNHTKKLVEEFLIPGGVGETLQKGLERRACNTENWITDSLLKLECLKRKPLVVLLNFGILCTRKDIRDKQGQISDTLPVEYMKGKPLCMKQYEQVFSSCRIPGAKRDSLLFLAKSSNPPKHITVVHNGQFFLLDIYNSDGTLLTVDQLCVQLDRICNSSLQTSMDPVGILTTQRRDVWNKSYISLMQDETNKESLSAIESSILTLCLDGPMPPVSDERMHRKAAFFQMFHGGGSQWYSGNRWFDKGLQVIIGEDGHRGINCGHTVADGTVFLYHVFYFVYRNKETPHMIQTPSDPLPMPQKLHFNITPEIKQDIEEAKQHLDTVVQNVDVEITVFNHFGKNAIKARKMSPDAFVQMAIQLAYYRVYQQCCVTVEPASLRTFRLGRLALIHPTSNASVAFVKAFDDPNKQNLEKVDLLEKALKEHKKSTEMVMSGQAVAEHLMGLMCQASEENIPMPDVFTDTSFCKTLDFFHLSSNTGCLTCNTLDQPGTYDVGYSIMDSHIDCRVSSLEASNTCKEKDPARLSRALEDALLDMMTLLEETPRVDP</sequence>
<dbReference type="GO" id="GO:0019254">
    <property type="term" value="P:carnitine metabolic process, CoA-linked"/>
    <property type="evidence" value="ECO:0007669"/>
    <property type="project" value="TreeGrafter"/>
</dbReference>
<evidence type="ECO:0000313" key="7">
    <source>
        <dbReference type="Proteomes" id="UP000265040"/>
    </source>
</evidence>
<evidence type="ECO:0000256" key="4">
    <source>
        <dbReference type="PIRSR" id="PIRSR600542-1"/>
    </source>
</evidence>
<dbReference type="InterPro" id="IPR023213">
    <property type="entry name" value="CAT-like_dom_sf"/>
</dbReference>
<dbReference type="Gene3D" id="3.30.559.10">
    <property type="entry name" value="Chloramphenicol acetyltransferase-like domain"/>
    <property type="match status" value="1"/>
</dbReference>
<dbReference type="InterPro" id="IPR000542">
    <property type="entry name" value="Carn_acyl_trans"/>
</dbReference>
<dbReference type="Ensembl" id="ENSATET00000013640.2">
    <property type="protein sequence ID" value="ENSATEP00000013422.2"/>
    <property type="gene ID" value="ENSATEG00000009220.3"/>
</dbReference>
<dbReference type="InParanoid" id="A0A3Q1HWN2"/>
<comment type="similarity">
    <text evidence="1">Belongs to the carnitine/choline acetyltransferase family.</text>
</comment>
<dbReference type="STRING" id="64144.ENSATEP00000013422"/>
<dbReference type="SUPFAM" id="SSF52777">
    <property type="entry name" value="CoA-dependent acyltransferases"/>
    <property type="match status" value="2"/>
</dbReference>
<keyword evidence="2" id="KW-0808">Transferase</keyword>
<dbReference type="GO" id="GO:0005777">
    <property type="term" value="C:peroxisome"/>
    <property type="evidence" value="ECO:0007669"/>
    <property type="project" value="TreeGrafter"/>
</dbReference>
<dbReference type="GO" id="GO:0004092">
    <property type="term" value="F:carnitine O-acetyltransferase activity"/>
    <property type="evidence" value="ECO:0007669"/>
    <property type="project" value="TreeGrafter"/>
</dbReference>
<dbReference type="Pfam" id="PF00755">
    <property type="entry name" value="Carn_acyltransf"/>
    <property type="match status" value="1"/>
</dbReference>
<protein>
    <recommendedName>
        <fullName evidence="5">Choline/carnitine acyltransferase domain-containing protein</fullName>
    </recommendedName>
</protein>
<evidence type="ECO:0000313" key="6">
    <source>
        <dbReference type="Ensembl" id="ENSATEP00000013422.2"/>
    </source>
</evidence>
<evidence type="ECO:0000259" key="5">
    <source>
        <dbReference type="Pfam" id="PF00755"/>
    </source>
</evidence>
<name>A0A3Q1HWN2_ANATE</name>
<keyword evidence="3" id="KW-0012">Acyltransferase</keyword>
<dbReference type="AlphaFoldDB" id="A0A3Q1HWN2"/>
<accession>A0A3Q1HWN2</accession>
<dbReference type="GeneTree" id="ENSGT01150000286917"/>